<evidence type="ECO:0000256" key="4">
    <source>
        <dbReference type="ARBA" id="ARBA00022490"/>
    </source>
</evidence>
<keyword evidence="4" id="KW-0963">Cytoplasm</keyword>
<dbReference type="InterPro" id="IPR035895">
    <property type="entry name" value="HPr-like_sf"/>
</dbReference>
<reference evidence="8 9" key="1">
    <citation type="journal article" date="2015" name="Int. J. Syst. Evol. Microbiol.">
        <title>Tumebacillus algifaecis sp. nov., isolated from decomposing algal scum.</title>
        <authorList>
            <person name="Wu Y.F."/>
            <person name="Zhang B."/>
            <person name="Xing P."/>
            <person name="Wu Q.L."/>
            <person name="Liu S.J."/>
        </authorList>
    </citation>
    <scope>NUCLEOTIDE SEQUENCE [LARGE SCALE GENOMIC DNA]</scope>
    <source>
        <strain evidence="8 9">THMBR28</strain>
    </source>
</reference>
<evidence type="ECO:0000259" key="7">
    <source>
        <dbReference type="PROSITE" id="PS51350"/>
    </source>
</evidence>
<dbReference type="GO" id="GO:0009401">
    <property type="term" value="P:phosphoenolpyruvate-dependent sugar phosphotransferase system"/>
    <property type="evidence" value="ECO:0007669"/>
    <property type="project" value="UniProtKB-KW"/>
</dbReference>
<dbReference type="GO" id="GO:0005737">
    <property type="term" value="C:cytoplasm"/>
    <property type="evidence" value="ECO:0007669"/>
    <property type="project" value="UniProtKB-SubCell"/>
</dbReference>
<evidence type="ECO:0000313" key="9">
    <source>
        <dbReference type="Proteomes" id="UP000214688"/>
    </source>
</evidence>
<comment type="subcellular location">
    <subcellularLocation>
        <location evidence="2">Cytoplasm</location>
    </subcellularLocation>
</comment>
<evidence type="ECO:0000256" key="5">
    <source>
        <dbReference type="ARBA" id="ARBA00022597"/>
    </source>
</evidence>
<keyword evidence="5" id="KW-0762">Sugar transport</keyword>
<name>A0A223D4Q2_9BACL</name>
<dbReference type="PANTHER" id="PTHR33705">
    <property type="entry name" value="PHOSPHOCARRIER PROTEIN HPR"/>
    <property type="match status" value="1"/>
</dbReference>
<gene>
    <name evidence="8" type="ORF">CIG75_17160</name>
</gene>
<keyword evidence="9" id="KW-1185">Reference proteome</keyword>
<dbReference type="PROSITE" id="PS00589">
    <property type="entry name" value="PTS_HPR_SER"/>
    <property type="match status" value="1"/>
</dbReference>
<evidence type="ECO:0000313" key="8">
    <source>
        <dbReference type="EMBL" id="ASS76515.1"/>
    </source>
</evidence>
<dbReference type="Gene3D" id="3.30.1340.10">
    <property type="entry name" value="HPr-like"/>
    <property type="match status" value="1"/>
</dbReference>
<keyword evidence="6" id="KW-0598">Phosphotransferase system</keyword>
<dbReference type="Pfam" id="PF00381">
    <property type="entry name" value="PTS-HPr"/>
    <property type="match status" value="1"/>
</dbReference>
<dbReference type="Proteomes" id="UP000214688">
    <property type="component" value="Chromosome"/>
</dbReference>
<sequence length="107" mass="11645">MSWQKRQKRVILTKIKSCEEGQKVAEKIVTVQLVAGLHARPAALFVQEANRFTSEIYVEKAGKAVNAKSIMGIMSLAIASGSEVIIRADGPDAELAVEKLAELVTHQ</sequence>
<dbReference type="SUPFAM" id="SSF55594">
    <property type="entry name" value="HPr-like"/>
    <property type="match status" value="1"/>
</dbReference>
<evidence type="ECO:0000256" key="6">
    <source>
        <dbReference type="ARBA" id="ARBA00022683"/>
    </source>
</evidence>
<feature type="domain" description="HPr" evidence="7">
    <location>
        <begin position="24"/>
        <end position="107"/>
    </location>
</feature>
<organism evidence="8 9">
    <name type="scientific">Tumebacillus algifaecis</name>
    <dbReference type="NCBI Taxonomy" id="1214604"/>
    <lineage>
        <taxon>Bacteria</taxon>
        <taxon>Bacillati</taxon>
        <taxon>Bacillota</taxon>
        <taxon>Bacilli</taxon>
        <taxon>Bacillales</taxon>
        <taxon>Alicyclobacillaceae</taxon>
        <taxon>Tumebacillus</taxon>
    </lineage>
</organism>
<comment type="function">
    <text evidence="1">General (non sugar-specific) component of the phosphoenolpyruvate-dependent sugar phosphotransferase system (sugar PTS). This major carbohydrate active-transport system catalyzes the phosphorylation of incoming sugar substrates concomitantly with their translocation across the cell membrane. The phosphoryl group from phosphoenolpyruvate (PEP) is transferred to the phosphoryl carrier protein HPr by enzyme I. Phospho-HPr then transfers it to the PTS EIIA domain.</text>
</comment>
<dbReference type="PRINTS" id="PR00107">
    <property type="entry name" value="PHOSPHOCPHPR"/>
</dbReference>
<accession>A0A223D4Q2</accession>
<dbReference type="CDD" id="cd00367">
    <property type="entry name" value="PTS-HPr_like"/>
    <property type="match status" value="1"/>
</dbReference>
<dbReference type="InterPro" id="IPR000032">
    <property type="entry name" value="HPr-like"/>
</dbReference>
<dbReference type="EMBL" id="CP022657">
    <property type="protein sequence ID" value="ASS76515.1"/>
    <property type="molecule type" value="Genomic_DNA"/>
</dbReference>
<dbReference type="KEGG" id="tab:CIG75_17160"/>
<dbReference type="AlphaFoldDB" id="A0A223D4Q2"/>
<evidence type="ECO:0000256" key="1">
    <source>
        <dbReference type="ARBA" id="ARBA00003681"/>
    </source>
</evidence>
<dbReference type="InterPro" id="IPR050399">
    <property type="entry name" value="HPr"/>
</dbReference>
<dbReference type="InterPro" id="IPR001020">
    <property type="entry name" value="PTS_HPr_His_P_site"/>
</dbReference>
<dbReference type="NCBIfam" id="TIGR01003">
    <property type="entry name" value="PTS_HPr_family"/>
    <property type="match status" value="1"/>
</dbReference>
<keyword evidence="5" id="KW-0813">Transport</keyword>
<evidence type="ECO:0000256" key="3">
    <source>
        <dbReference type="ARBA" id="ARBA00020422"/>
    </source>
</evidence>
<proteinExistence type="predicted"/>
<dbReference type="PROSITE" id="PS00369">
    <property type="entry name" value="PTS_HPR_HIS"/>
    <property type="match status" value="1"/>
</dbReference>
<dbReference type="PANTHER" id="PTHR33705:SF5">
    <property type="entry name" value="HPR-LIKE PROTEIN CRH"/>
    <property type="match status" value="1"/>
</dbReference>
<dbReference type="PROSITE" id="PS51350">
    <property type="entry name" value="PTS_HPR_DOM"/>
    <property type="match status" value="1"/>
</dbReference>
<dbReference type="InterPro" id="IPR002114">
    <property type="entry name" value="PTS_HPr_Ser_P_site"/>
</dbReference>
<dbReference type="OrthoDB" id="9809047at2"/>
<protein>
    <recommendedName>
        <fullName evidence="3">Phosphocarrier protein HPr</fullName>
    </recommendedName>
</protein>
<evidence type="ECO:0000256" key="2">
    <source>
        <dbReference type="ARBA" id="ARBA00004496"/>
    </source>
</evidence>